<name>A0A1E7LD92_9ACTN</name>
<evidence type="ECO:0000256" key="1">
    <source>
        <dbReference type="SAM" id="MobiDB-lite"/>
    </source>
</evidence>
<dbReference type="PATRIC" id="fig|518642.10.peg.2491"/>
<dbReference type="InterPro" id="IPR011990">
    <property type="entry name" value="TPR-like_helical_dom_sf"/>
</dbReference>
<dbReference type="Gene3D" id="3.40.50.300">
    <property type="entry name" value="P-loop containing nucleotide triphosphate hydrolases"/>
    <property type="match status" value="1"/>
</dbReference>
<gene>
    <name evidence="2" type="ORF">AN218_00635</name>
</gene>
<dbReference type="PRINTS" id="PR00364">
    <property type="entry name" value="DISEASERSIST"/>
</dbReference>
<dbReference type="EMBL" id="LJGW01000019">
    <property type="protein sequence ID" value="OEV14114.1"/>
    <property type="molecule type" value="Genomic_DNA"/>
</dbReference>
<dbReference type="InterPro" id="IPR053137">
    <property type="entry name" value="NLR-like"/>
</dbReference>
<evidence type="ECO:0000313" key="2">
    <source>
        <dbReference type="EMBL" id="OEV14114.1"/>
    </source>
</evidence>
<dbReference type="RefSeq" id="WP_070014461.1">
    <property type="nucleotide sequence ID" value="NZ_LJGW01000019.1"/>
</dbReference>
<feature type="region of interest" description="Disordered" evidence="1">
    <location>
        <begin position="26"/>
        <end position="50"/>
    </location>
</feature>
<accession>A0A1E7LD92</accession>
<protein>
    <submittedName>
        <fullName evidence="2">ATP/GTP-binding protein</fullName>
    </submittedName>
</protein>
<dbReference type="SUPFAM" id="SSF52540">
    <property type="entry name" value="P-loop containing nucleoside triphosphate hydrolases"/>
    <property type="match status" value="1"/>
</dbReference>
<organism evidence="2 3">
    <name type="scientific">Streptomyces nanshensis</name>
    <dbReference type="NCBI Taxonomy" id="518642"/>
    <lineage>
        <taxon>Bacteria</taxon>
        <taxon>Bacillati</taxon>
        <taxon>Actinomycetota</taxon>
        <taxon>Actinomycetes</taxon>
        <taxon>Kitasatosporales</taxon>
        <taxon>Streptomycetaceae</taxon>
        <taxon>Streptomyces</taxon>
    </lineage>
</organism>
<dbReference type="Gene3D" id="1.25.40.10">
    <property type="entry name" value="Tetratricopeptide repeat domain"/>
    <property type="match status" value="2"/>
</dbReference>
<keyword evidence="3" id="KW-1185">Reference proteome</keyword>
<dbReference type="PANTHER" id="PTHR46082:SF6">
    <property type="entry name" value="AAA+ ATPASE DOMAIN-CONTAINING PROTEIN-RELATED"/>
    <property type="match status" value="1"/>
</dbReference>
<comment type="caution">
    <text evidence="2">The sequence shown here is derived from an EMBL/GenBank/DDBJ whole genome shotgun (WGS) entry which is preliminary data.</text>
</comment>
<dbReference type="Proteomes" id="UP000176005">
    <property type="component" value="Unassembled WGS sequence"/>
</dbReference>
<dbReference type="PANTHER" id="PTHR46082">
    <property type="entry name" value="ATP/GTP-BINDING PROTEIN-RELATED"/>
    <property type="match status" value="1"/>
</dbReference>
<dbReference type="SUPFAM" id="SSF48452">
    <property type="entry name" value="TPR-like"/>
    <property type="match status" value="2"/>
</dbReference>
<dbReference type="Pfam" id="PF13374">
    <property type="entry name" value="TPR_10"/>
    <property type="match status" value="3"/>
</dbReference>
<proteinExistence type="predicted"/>
<dbReference type="GO" id="GO:0043531">
    <property type="term" value="F:ADP binding"/>
    <property type="evidence" value="ECO:0007669"/>
    <property type="project" value="InterPro"/>
</dbReference>
<sequence>MSGTQDGRADGEGRVFQAAGDQHITEHHHHGETAASGWAGTESVRQPTGGREAALLRDRTELMETLRSAVRGDAAGQVFVLHGLGGCGKTAVARALFRFATDQGRIGLWVNAADRTSLRSGMLAVAADRGAGDGQLAAARNGMRAPADLVWDRLDASEQPWLLVLDNADAPEILQEGGWLRTSPRGTVLVTTRRSSVGFWPHAELHHVGVLPRDAAAQVLHDLAPETGTVEEAAEIAERLGRLPLALILAGGFLSHQVIDPWTMTKYGQRLSGDGSLELIDQGAVAYPQGDARQLINKTWQLSLDALAGHGVPEAAELLRLLACYGPDPLPLAVLNSPRIESVLPRARSEAALRGLLDQSLTALVDPGVRCVQTHALLLTSVAGSAPPERFAQLTGTATRLLDELVPAVPERGPQDLRLRLAAPHVVALLRQTTDVPVVEEALDVAVRLACALHRTGDYLSAWELAADAAATTEPKLGADHRLVLSAHSRTGRALFRLGRFEESETVLRRVLAERERLFGPDDPDTLDACFGLNHPLQQLGHKEEGVGLLRRSAEGRRRLLGEEHPLTLQSRAHLLEFLPADELAAEIDGAATQLPQECAAHLGPGHAVTLGSLLSHAFALVRLGRFEAADEEARRAAEEYRSRHGADYALTLSAQLVCARVRAGLGDTDSAVELMASVAQRREQSLGAEHPYTVRSYALLDEYRAQAGGTAAG</sequence>
<dbReference type="InterPro" id="IPR027417">
    <property type="entry name" value="P-loop_NTPase"/>
</dbReference>
<reference evidence="2 3" key="1">
    <citation type="journal article" date="2016" name="Front. Microbiol.">
        <title>Comparative Genomics Analysis of Streptomyces Species Reveals Their Adaptation to the Marine Environment and Their Diversity at the Genomic Level.</title>
        <authorList>
            <person name="Tian X."/>
            <person name="Zhang Z."/>
            <person name="Yang T."/>
            <person name="Chen M."/>
            <person name="Li J."/>
            <person name="Chen F."/>
            <person name="Yang J."/>
            <person name="Li W."/>
            <person name="Zhang B."/>
            <person name="Zhang Z."/>
            <person name="Wu J."/>
            <person name="Zhang C."/>
            <person name="Long L."/>
            <person name="Xiao J."/>
        </authorList>
    </citation>
    <scope>NUCLEOTIDE SEQUENCE [LARGE SCALE GENOMIC DNA]</scope>
    <source>
        <strain evidence="2 3">SCSIO 10429</strain>
    </source>
</reference>
<dbReference type="AlphaFoldDB" id="A0A1E7LD92"/>
<evidence type="ECO:0000313" key="3">
    <source>
        <dbReference type="Proteomes" id="UP000176005"/>
    </source>
</evidence>